<gene>
    <name evidence="2" type="ORF">Ptr86124_006943</name>
    <name evidence="1" type="ORF">PtrM4_107940</name>
</gene>
<dbReference type="Proteomes" id="UP000245464">
    <property type="component" value="Chromosome 5"/>
</dbReference>
<comment type="caution">
    <text evidence="1">The sequence shown here is derived from an EMBL/GenBank/DDBJ whole genome shotgun (WGS) entry which is preliminary data.</text>
</comment>
<reference evidence="2" key="2">
    <citation type="submission" date="2021-05" db="EMBL/GenBank/DDBJ databases">
        <authorList>
            <person name="Moolhuijzen P.M."/>
            <person name="Moffat C.S."/>
        </authorList>
    </citation>
    <scope>NUCLEOTIDE SEQUENCE</scope>
    <source>
        <strain evidence="2">86-124</strain>
    </source>
</reference>
<accession>A0A317A6Q8</accession>
<evidence type="ECO:0000313" key="2">
    <source>
        <dbReference type="EMBL" id="KAI1514313.1"/>
    </source>
</evidence>
<reference evidence="4" key="4">
    <citation type="journal article" date="2022" name="Microb. Genom.">
        <title>A global pangenome for the wheat fungal pathogen Pyrenophora tritici-repentis and prediction of effector protein structural homology.</title>
        <authorList>
            <person name="Moolhuijzen P.M."/>
            <person name="See P.T."/>
            <person name="Shi G."/>
            <person name="Powell H.R."/>
            <person name="Cockram J."/>
            <person name="Jorgensen L.N."/>
            <person name="Benslimane H."/>
            <person name="Strelkov S.E."/>
            <person name="Turner J."/>
            <person name="Liu Z."/>
            <person name="Moffat C.S."/>
        </authorList>
    </citation>
    <scope>NUCLEOTIDE SEQUENCE [LARGE SCALE GENOMIC DNA]</scope>
</reference>
<evidence type="ECO:0000313" key="1">
    <source>
        <dbReference type="EMBL" id="KAF7570792.1"/>
    </source>
</evidence>
<dbReference type="AlphaFoldDB" id="A0A317A6Q8"/>
<dbReference type="Proteomes" id="UP000249757">
    <property type="component" value="Unassembled WGS sequence"/>
</dbReference>
<evidence type="ECO:0000313" key="4">
    <source>
        <dbReference type="Proteomes" id="UP000249757"/>
    </source>
</evidence>
<dbReference type="EMBL" id="NRDI02000008">
    <property type="protein sequence ID" value="KAI1514313.1"/>
    <property type="molecule type" value="Genomic_DNA"/>
</dbReference>
<reference evidence="1" key="1">
    <citation type="journal article" date="2018" name="BMC Genomics">
        <title>Comparative genomics of the wheat fungal pathogen Pyrenophora tritici-repentis reveals chromosomal variations and genome plasticity.</title>
        <authorList>
            <person name="Moolhuijzen P."/>
            <person name="See P.T."/>
            <person name="Hane J.K."/>
            <person name="Shi G."/>
            <person name="Liu Z."/>
            <person name="Oliver R.P."/>
            <person name="Moffat C.S."/>
        </authorList>
    </citation>
    <scope>NUCLEOTIDE SEQUENCE [LARGE SCALE GENOMIC DNA]</scope>
    <source>
        <strain evidence="1">M4</strain>
    </source>
</reference>
<dbReference type="EMBL" id="NQIK02000005">
    <property type="protein sequence ID" value="KAF7570792.1"/>
    <property type="molecule type" value="Genomic_DNA"/>
</dbReference>
<name>A0A317A6Q8_9PLEO</name>
<protein>
    <submittedName>
        <fullName evidence="1">Uncharacterized protein</fullName>
    </submittedName>
</protein>
<evidence type="ECO:0000313" key="3">
    <source>
        <dbReference type="Proteomes" id="UP000245464"/>
    </source>
</evidence>
<organism evidence="1 3">
    <name type="scientific">Pyrenophora tritici-repentis</name>
    <dbReference type="NCBI Taxonomy" id="45151"/>
    <lineage>
        <taxon>Eukaryota</taxon>
        <taxon>Fungi</taxon>
        <taxon>Dikarya</taxon>
        <taxon>Ascomycota</taxon>
        <taxon>Pezizomycotina</taxon>
        <taxon>Dothideomycetes</taxon>
        <taxon>Pleosporomycetidae</taxon>
        <taxon>Pleosporales</taxon>
        <taxon>Pleosporineae</taxon>
        <taxon>Pleosporaceae</taxon>
        <taxon>Pyrenophora</taxon>
    </lineage>
</organism>
<sequence length="80" mass="9090">MICGGYDAQHWISKDDVGYLNTIPTNIAQYDIDIENIAKQSTSRPGFTTVPSRTCFQLAPSSFPEKQFVRKRITWYTLGT</sequence>
<proteinExistence type="predicted"/>
<keyword evidence="4" id="KW-1185">Reference proteome</keyword>
<reference evidence="2" key="3">
    <citation type="journal article" date="2022" name="bioRxiv">
        <title>A global pangenome for the wheat fungal pathogen Pyrenophora tritici-repentis and prediction of effector protein structural homology.</title>
        <authorList>
            <person name="Moolhuijzen P."/>
            <person name="See P.T."/>
            <person name="Shi G."/>
            <person name="Powell H.R."/>
            <person name="Cockram J."/>
            <person name="Jorgensen L.N."/>
            <person name="Benslimane H."/>
            <person name="Strelkov S.E."/>
            <person name="Turner J."/>
            <person name="Liu Z."/>
            <person name="Moffat C.S."/>
        </authorList>
    </citation>
    <scope>NUCLEOTIDE SEQUENCE</scope>
    <source>
        <strain evidence="2">86-124</strain>
    </source>
</reference>